<dbReference type="EMBL" id="JABWDY010005189">
    <property type="protein sequence ID" value="KAF5204629.1"/>
    <property type="molecule type" value="Genomic_DNA"/>
</dbReference>
<evidence type="ECO:0000313" key="2">
    <source>
        <dbReference type="Proteomes" id="UP000554482"/>
    </source>
</evidence>
<organism evidence="1 2">
    <name type="scientific">Thalictrum thalictroides</name>
    <name type="common">Rue-anemone</name>
    <name type="synonym">Anemone thalictroides</name>
    <dbReference type="NCBI Taxonomy" id="46969"/>
    <lineage>
        <taxon>Eukaryota</taxon>
        <taxon>Viridiplantae</taxon>
        <taxon>Streptophyta</taxon>
        <taxon>Embryophyta</taxon>
        <taxon>Tracheophyta</taxon>
        <taxon>Spermatophyta</taxon>
        <taxon>Magnoliopsida</taxon>
        <taxon>Ranunculales</taxon>
        <taxon>Ranunculaceae</taxon>
        <taxon>Thalictroideae</taxon>
        <taxon>Thalictrum</taxon>
    </lineage>
</organism>
<proteinExistence type="predicted"/>
<accession>A0A7J6X4H8</accession>
<sequence>MFGLHGRYQFRRLEFASEKATEVYTKLSLSPSTQALEVDVLKLLRISHVVTEVTDEEEERKAKRPKTEREEIFVMKASQEILSNIASDPNRFQDLLPPEEEEGDAV</sequence>
<dbReference type="AlphaFoldDB" id="A0A7J6X4H8"/>
<name>A0A7J6X4H8_THATH</name>
<reference evidence="1 2" key="1">
    <citation type="submission" date="2020-06" db="EMBL/GenBank/DDBJ databases">
        <title>Transcriptomic and genomic resources for Thalictrum thalictroides and T. hernandezii: Facilitating candidate gene discovery in an emerging model plant lineage.</title>
        <authorList>
            <person name="Arias T."/>
            <person name="Riano-Pachon D.M."/>
            <person name="Di Stilio V.S."/>
        </authorList>
    </citation>
    <scope>NUCLEOTIDE SEQUENCE [LARGE SCALE GENOMIC DNA]</scope>
    <source>
        <strain evidence="2">cv. WT478/WT964</strain>
        <tissue evidence="1">Leaves</tissue>
    </source>
</reference>
<comment type="caution">
    <text evidence="1">The sequence shown here is derived from an EMBL/GenBank/DDBJ whole genome shotgun (WGS) entry which is preliminary data.</text>
</comment>
<protein>
    <submittedName>
        <fullName evidence="1">Uncharacterized protein</fullName>
    </submittedName>
</protein>
<gene>
    <name evidence="1" type="ORF">FRX31_005784</name>
</gene>
<dbReference type="Proteomes" id="UP000554482">
    <property type="component" value="Unassembled WGS sequence"/>
</dbReference>
<keyword evidence="2" id="KW-1185">Reference proteome</keyword>
<evidence type="ECO:0000313" key="1">
    <source>
        <dbReference type="EMBL" id="KAF5204629.1"/>
    </source>
</evidence>